<feature type="domain" description="(S)-ureidoglycine aminohydrolase cupin" evidence="1">
    <location>
        <begin position="21"/>
        <end position="93"/>
    </location>
</feature>
<accession>A0AA42B0I7</accession>
<reference evidence="2" key="1">
    <citation type="submission" date="2022-03" db="EMBL/GenBank/DDBJ databases">
        <title>A functionally conserved STORR gene fusion in Papaver species that diverged 16.8 million years ago.</title>
        <authorList>
            <person name="Catania T."/>
        </authorList>
    </citation>
    <scope>NUCLEOTIDE SEQUENCE</scope>
    <source>
        <strain evidence="2">S-191538</strain>
    </source>
</reference>
<dbReference type="Gene3D" id="2.60.120.10">
    <property type="entry name" value="Jelly Rolls"/>
    <property type="match status" value="1"/>
</dbReference>
<proteinExistence type="predicted"/>
<dbReference type="SUPFAM" id="SSF51182">
    <property type="entry name" value="RmlC-like cupins"/>
    <property type="match status" value="1"/>
</dbReference>
<gene>
    <name evidence="2" type="ORF">MKW94_023208</name>
</gene>
<comment type="caution">
    <text evidence="2">The sequence shown here is derived from an EMBL/GenBank/DDBJ whole genome shotgun (WGS) entry which is preliminary data.</text>
</comment>
<evidence type="ECO:0000259" key="1">
    <source>
        <dbReference type="Pfam" id="PF05899"/>
    </source>
</evidence>
<dbReference type="InterPro" id="IPR011051">
    <property type="entry name" value="RmlC_Cupin_sf"/>
</dbReference>
<dbReference type="InterPro" id="IPR008579">
    <property type="entry name" value="UGlyAH_Cupin_dom"/>
</dbReference>
<dbReference type="InterPro" id="IPR014710">
    <property type="entry name" value="RmlC-like_jellyroll"/>
</dbReference>
<sequence>MATEKMGIKIHSNPGESQLTSLGVRAWPKWQGPPSKFPWTFTTKETCYLLTGKVKVTPDGHDEFVEIGAGDLVVFPKGMKCTWEISEAVDKHYNCESSEAVDEL</sequence>
<dbReference type="PANTHER" id="PTHR33271">
    <property type="entry name" value="OS04G0445200 PROTEIN"/>
    <property type="match status" value="1"/>
</dbReference>
<name>A0AA42B0I7_PAPNU</name>
<dbReference type="EMBL" id="JAJJMA010275007">
    <property type="protein sequence ID" value="MCL7045886.1"/>
    <property type="molecule type" value="Genomic_DNA"/>
</dbReference>
<protein>
    <recommendedName>
        <fullName evidence="1">(S)-ureidoglycine aminohydrolase cupin domain-containing protein</fullName>
    </recommendedName>
</protein>
<dbReference type="CDD" id="cd02227">
    <property type="entry name" value="cupin_TM1112-like"/>
    <property type="match status" value="1"/>
</dbReference>
<evidence type="ECO:0000313" key="2">
    <source>
        <dbReference type="EMBL" id="MCL7045886.1"/>
    </source>
</evidence>
<dbReference type="AlphaFoldDB" id="A0AA42B0I7"/>
<keyword evidence="3" id="KW-1185">Reference proteome</keyword>
<dbReference type="PANTHER" id="PTHR33271:SF22">
    <property type="entry name" value="OS04G0445200 PROTEIN"/>
    <property type="match status" value="1"/>
</dbReference>
<organism evidence="2 3">
    <name type="scientific">Papaver nudicaule</name>
    <name type="common">Iceland poppy</name>
    <dbReference type="NCBI Taxonomy" id="74823"/>
    <lineage>
        <taxon>Eukaryota</taxon>
        <taxon>Viridiplantae</taxon>
        <taxon>Streptophyta</taxon>
        <taxon>Embryophyta</taxon>
        <taxon>Tracheophyta</taxon>
        <taxon>Spermatophyta</taxon>
        <taxon>Magnoliopsida</taxon>
        <taxon>Ranunculales</taxon>
        <taxon>Papaveraceae</taxon>
        <taxon>Papaveroideae</taxon>
        <taxon>Papaver</taxon>
    </lineage>
</organism>
<dbReference type="Proteomes" id="UP001177140">
    <property type="component" value="Unassembled WGS sequence"/>
</dbReference>
<evidence type="ECO:0000313" key="3">
    <source>
        <dbReference type="Proteomes" id="UP001177140"/>
    </source>
</evidence>
<dbReference type="Pfam" id="PF05899">
    <property type="entry name" value="Cupin_3"/>
    <property type="match status" value="1"/>
</dbReference>